<dbReference type="InterPro" id="IPR053032">
    <property type="entry name" value="BAH_domain-containing"/>
</dbReference>
<feature type="compositionally biased region" description="Basic and acidic residues" evidence="1">
    <location>
        <begin position="654"/>
        <end position="674"/>
    </location>
</feature>
<gene>
    <name evidence="4" type="primary">8229557</name>
    <name evidence="3" type="ORF">Phum_PHUM286810</name>
</gene>
<feature type="region of interest" description="Disordered" evidence="1">
    <location>
        <begin position="29"/>
        <end position="212"/>
    </location>
</feature>
<dbReference type="VEuPathDB" id="VectorBase:PHUM286810"/>
<accession>E0VLD9</accession>
<dbReference type="PROSITE" id="PS51038">
    <property type="entry name" value="BAH"/>
    <property type="match status" value="1"/>
</dbReference>
<evidence type="ECO:0000313" key="5">
    <source>
        <dbReference type="Proteomes" id="UP000009046"/>
    </source>
</evidence>
<dbReference type="SMART" id="SM00439">
    <property type="entry name" value="BAH"/>
    <property type="match status" value="1"/>
</dbReference>
<dbReference type="STRING" id="121224.E0VLD9"/>
<feature type="compositionally biased region" description="Polar residues" evidence="1">
    <location>
        <begin position="34"/>
        <end position="52"/>
    </location>
</feature>
<dbReference type="OMA" id="HAHIAAN"/>
<feature type="region of interest" description="Disordered" evidence="1">
    <location>
        <begin position="623"/>
        <end position="674"/>
    </location>
</feature>
<dbReference type="InterPro" id="IPR001025">
    <property type="entry name" value="BAH_dom"/>
</dbReference>
<dbReference type="GO" id="GO:0000976">
    <property type="term" value="F:transcription cis-regulatory region binding"/>
    <property type="evidence" value="ECO:0007669"/>
    <property type="project" value="TreeGrafter"/>
</dbReference>
<feature type="compositionally biased region" description="Pro residues" evidence="1">
    <location>
        <begin position="151"/>
        <end position="163"/>
    </location>
</feature>
<evidence type="ECO:0000313" key="4">
    <source>
        <dbReference type="EnsemblMetazoa" id="PHUM286810-PA"/>
    </source>
</evidence>
<dbReference type="GO" id="GO:0045892">
    <property type="term" value="P:negative regulation of DNA-templated transcription"/>
    <property type="evidence" value="ECO:0007669"/>
    <property type="project" value="TreeGrafter"/>
</dbReference>
<dbReference type="EMBL" id="AAZO01003330">
    <property type="status" value="NOT_ANNOTATED_CDS"/>
    <property type="molecule type" value="Genomic_DNA"/>
</dbReference>
<dbReference type="AlphaFoldDB" id="E0VLD9"/>
<dbReference type="PANTHER" id="PTHR46576">
    <property type="entry name" value="BROMO ADJACENT HOMOLOGY DOMAIN-CONTAINING 1 PROTEIN"/>
    <property type="match status" value="1"/>
</dbReference>
<dbReference type="GO" id="GO:0003682">
    <property type="term" value="F:chromatin binding"/>
    <property type="evidence" value="ECO:0007669"/>
    <property type="project" value="InterPro"/>
</dbReference>
<dbReference type="EnsemblMetazoa" id="PHUM286810-RA">
    <property type="protein sequence ID" value="PHUM286810-PA"/>
    <property type="gene ID" value="PHUM286810"/>
</dbReference>
<dbReference type="InParanoid" id="E0VLD9"/>
<dbReference type="InterPro" id="IPR043151">
    <property type="entry name" value="BAH_sf"/>
</dbReference>
<dbReference type="RefSeq" id="XP_002426933.1">
    <property type="nucleotide sequence ID" value="XM_002426888.1"/>
</dbReference>
<reference evidence="3" key="2">
    <citation type="submission" date="2007-04" db="EMBL/GenBank/DDBJ databases">
        <title>The genome of the human body louse.</title>
        <authorList>
            <consortium name="The Human Body Louse Genome Consortium"/>
            <person name="Kirkness E."/>
            <person name="Walenz B."/>
            <person name="Hass B."/>
            <person name="Bruggner R."/>
            <person name="Strausberg R."/>
        </authorList>
    </citation>
    <scope>NUCLEOTIDE SEQUENCE</scope>
    <source>
        <strain evidence="3">USDA</strain>
    </source>
</reference>
<feature type="compositionally biased region" description="Pro residues" evidence="1">
    <location>
        <begin position="288"/>
        <end position="299"/>
    </location>
</feature>
<dbReference type="GeneID" id="8229557"/>
<dbReference type="CTD" id="8229557"/>
<reference evidence="4" key="3">
    <citation type="submission" date="2021-02" db="UniProtKB">
        <authorList>
            <consortium name="EnsemblMetazoa"/>
        </authorList>
    </citation>
    <scope>IDENTIFICATION</scope>
    <source>
        <strain evidence="4">USDA</strain>
    </source>
</reference>
<evidence type="ECO:0000313" key="3">
    <source>
        <dbReference type="EMBL" id="EEB14195.1"/>
    </source>
</evidence>
<feature type="compositionally biased region" description="Polar residues" evidence="1">
    <location>
        <begin position="182"/>
        <end position="210"/>
    </location>
</feature>
<feature type="compositionally biased region" description="Basic and acidic residues" evidence="1">
    <location>
        <begin position="525"/>
        <end position="556"/>
    </location>
</feature>
<feature type="compositionally biased region" description="Low complexity" evidence="1">
    <location>
        <begin position="53"/>
        <end position="80"/>
    </location>
</feature>
<reference evidence="3" key="1">
    <citation type="submission" date="2007-04" db="EMBL/GenBank/DDBJ databases">
        <title>Annotation of Pediculus humanus corporis strain USDA.</title>
        <authorList>
            <person name="Kirkness E."/>
            <person name="Hannick L."/>
            <person name="Hass B."/>
            <person name="Bruggner R."/>
            <person name="Lawson D."/>
            <person name="Bidwell S."/>
            <person name="Joardar V."/>
            <person name="Caler E."/>
            <person name="Walenz B."/>
            <person name="Inman J."/>
            <person name="Schobel S."/>
            <person name="Galinsky K."/>
            <person name="Amedeo P."/>
            <person name="Strausberg R."/>
        </authorList>
    </citation>
    <scope>NUCLEOTIDE SEQUENCE</scope>
    <source>
        <strain evidence="3">USDA</strain>
    </source>
</reference>
<dbReference type="GO" id="GO:0005677">
    <property type="term" value="C:chromatin silencing complex"/>
    <property type="evidence" value="ECO:0007669"/>
    <property type="project" value="TreeGrafter"/>
</dbReference>
<dbReference type="KEGG" id="phu:Phum_PHUM286810"/>
<name>E0VLD9_PEDHC</name>
<dbReference type="PANTHER" id="PTHR46576:SF1">
    <property type="entry name" value="BROMO ADJACENT HOMOLOGY DOMAIN-CONTAINING 1 PROTEIN"/>
    <property type="match status" value="1"/>
</dbReference>
<dbReference type="Proteomes" id="UP000009046">
    <property type="component" value="Unassembled WGS sequence"/>
</dbReference>
<dbReference type="OrthoDB" id="1922186at2759"/>
<organism>
    <name type="scientific">Pediculus humanus subsp. corporis</name>
    <name type="common">Body louse</name>
    <dbReference type="NCBI Taxonomy" id="121224"/>
    <lineage>
        <taxon>Eukaryota</taxon>
        <taxon>Metazoa</taxon>
        <taxon>Ecdysozoa</taxon>
        <taxon>Arthropoda</taxon>
        <taxon>Hexapoda</taxon>
        <taxon>Insecta</taxon>
        <taxon>Pterygota</taxon>
        <taxon>Neoptera</taxon>
        <taxon>Paraneoptera</taxon>
        <taxon>Psocodea</taxon>
        <taxon>Troctomorpha</taxon>
        <taxon>Phthiraptera</taxon>
        <taxon>Anoplura</taxon>
        <taxon>Pediculidae</taxon>
        <taxon>Pediculus</taxon>
    </lineage>
</organism>
<evidence type="ECO:0000256" key="1">
    <source>
        <dbReference type="SAM" id="MobiDB-lite"/>
    </source>
</evidence>
<feature type="compositionally biased region" description="Pro residues" evidence="1">
    <location>
        <begin position="113"/>
        <end position="136"/>
    </location>
</feature>
<feature type="compositionally biased region" description="Low complexity" evidence="1">
    <location>
        <begin position="96"/>
        <end position="112"/>
    </location>
</feature>
<dbReference type="EMBL" id="DS235271">
    <property type="protein sequence ID" value="EEB14195.1"/>
    <property type="molecule type" value="Genomic_DNA"/>
</dbReference>
<feature type="compositionally biased region" description="Pro residues" evidence="1">
    <location>
        <begin position="81"/>
        <end position="90"/>
    </location>
</feature>
<proteinExistence type="predicted"/>
<feature type="region of interest" description="Disordered" evidence="1">
    <location>
        <begin position="286"/>
        <end position="324"/>
    </location>
</feature>
<protein>
    <submittedName>
        <fullName evidence="3 4">Bromo adjacent homology domain containing protein, putative</fullName>
    </submittedName>
</protein>
<feature type="domain" description="BAH" evidence="2">
    <location>
        <begin position="814"/>
        <end position="965"/>
    </location>
</feature>
<evidence type="ECO:0000259" key="2">
    <source>
        <dbReference type="PROSITE" id="PS51038"/>
    </source>
</evidence>
<dbReference type="HOGENOM" id="CLU_325802_0_0_1"/>
<dbReference type="GO" id="GO:0031507">
    <property type="term" value="P:heterochromatin formation"/>
    <property type="evidence" value="ECO:0007669"/>
    <property type="project" value="TreeGrafter"/>
</dbReference>
<dbReference type="PRINTS" id="PR01217">
    <property type="entry name" value="PRICHEXTENSN"/>
</dbReference>
<dbReference type="Pfam" id="PF01426">
    <property type="entry name" value="BAH"/>
    <property type="match status" value="1"/>
</dbReference>
<sequence length="966" mass="106821">MNDTGCWNNDEDLSGGHGVGYFQPAGPLIHHHASNSGPGKSGGNITNLDSGNASESQTPTSASEEPSEPSGRSGSTSAPPQQAPPPPPPAAHHMGYPRGYPSYQSGYYQGSYYPPPPPQSAHYQPPPPPPPPPPPSFHQHYHHHQDLCYPPGYPPSAYPPPPGSYRRLLQPPPSYYSPELTYGSSGPSPSQDHGSQQMVVPGGASSSYSTPLDPYPHPYYPGYSPGPGPACYNNPPSSRNLAFIEQTYQSCPCPMQLCPKNVHIGPLTGECKRPGALPLPPVVLQLPQEPPGAAGPPSPARGSAGMPPQPSPITHSARPNWDGKTMKTISDIKWEGSQTGQDLKPVKYKTDIVKCLNDGEVKDLSISRNYGNAESSGKSSKVVVASSATWNHAGSQRKNEKKPIERCLTTQGGLLAISSQEFLPMLSKKQQQNLPIIAECIEERKKIKCGMFMTPPPTTTTTTTTTIGVESFKIIENGVCGKKNFLQETMDLSPNRIKINGTKIDEILVDNIEETCGGKKKKRKAESVNKSENVENKVRKVHENGESGLEKDENSCDSRRHVVARGEHQKNQNKNFTCPKGKLLKDRNETVSENVIVKGPCKKEKKKPAEENCKLEAYKVVKRRKSHQERTATGYEDVQGKRKSKSCSPNRRTKSSERHHLTDKETKSEDSRKKLQDVVVKNSKGKGIFEHSKTGTTTTTTTVAAAAATGGKKKVGSNPTKNGQRQLSILNKSVQQSKNKKTSKSDYRLAVVVVKKFTSKKSTVTTSPRTGITPKWSNGWSWDSESFNAKVYLTNDEPPVMRKCYTAMRHVEGDVIHPKDCILLKAGPRRIDLPFVAKVAALWENPDDGEMMVSLLWYYRPEHTDQGRQPSDQQDEIFASRHKDINSVACIEDKCFVLTYNEYCRYRKNVKRVEDGVPEKPLPVPGLEQPYFRYQRQPPCIMAPDMVFFCRRVYDFRQKRLLKNPT</sequence>
<keyword evidence="5" id="KW-1185">Reference proteome</keyword>
<feature type="region of interest" description="Disordered" evidence="1">
    <location>
        <begin position="519"/>
        <end position="556"/>
    </location>
</feature>
<dbReference type="Gene3D" id="2.30.30.490">
    <property type="match status" value="1"/>
</dbReference>
<dbReference type="eggNOG" id="KOG1886">
    <property type="taxonomic scope" value="Eukaryota"/>
</dbReference>